<feature type="compositionally biased region" description="Low complexity" evidence="1">
    <location>
        <begin position="131"/>
        <end position="155"/>
    </location>
</feature>
<gene>
    <name evidence="2" type="ORF">MCHLO_02392</name>
</gene>
<reference evidence="2" key="1">
    <citation type="submission" date="2014-09" db="EMBL/GenBank/DDBJ databases">
        <title>Genome sequence of the luminous mushroom Mycena chlorophos for searching fungal bioluminescence genes.</title>
        <authorList>
            <person name="Tanaka Y."/>
            <person name="Kasuga D."/>
            <person name="Oba Y."/>
            <person name="Hase S."/>
            <person name="Sato K."/>
            <person name="Oba Y."/>
            <person name="Sakakibara Y."/>
        </authorList>
    </citation>
    <scope>NUCLEOTIDE SEQUENCE</scope>
</reference>
<feature type="compositionally biased region" description="Low complexity" evidence="1">
    <location>
        <begin position="421"/>
        <end position="441"/>
    </location>
</feature>
<accession>A0ABQ0L2P9</accession>
<evidence type="ECO:0000313" key="2">
    <source>
        <dbReference type="EMBL" id="GAT44782.1"/>
    </source>
</evidence>
<feature type="region of interest" description="Disordered" evidence="1">
    <location>
        <begin position="116"/>
        <end position="235"/>
    </location>
</feature>
<feature type="compositionally biased region" description="Low complexity" evidence="1">
    <location>
        <begin position="182"/>
        <end position="192"/>
    </location>
</feature>
<protein>
    <recommendedName>
        <fullName evidence="4">Retrotransposon gag domain-containing protein</fullName>
    </recommendedName>
</protein>
<dbReference type="Proteomes" id="UP000815677">
    <property type="component" value="Unassembled WGS sequence"/>
</dbReference>
<name>A0ABQ0L2P9_MYCCL</name>
<dbReference type="EMBL" id="DF840195">
    <property type="protein sequence ID" value="GAT44782.1"/>
    <property type="molecule type" value="Genomic_DNA"/>
</dbReference>
<evidence type="ECO:0008006" key="4">
    <source>
        <dbReference type="Google" id="ProtNLM"/>
    </source>
</evidence>
<evidence type="ECO:0000313" key="3">
    <source>
        <dbReference type="Proteomes" id="UP000815677"/>
    </source>
</evidence>
<feature type="region of interest" description="Disordered" evidence="1">
    <location>
        <begin position="421"/>
        <end position="456"/>
    </location>
</feature>
<feature type="compositionally biased region" description="Basic and acidic residues" evidence="1">
    <location>
        <begin position="158"/>
        <end position="175"/>
    </location>
</feature>
<evidence type="ECO:0000256" key="1">
    <source>
        <dbReference type="SAM" id="MobiDB-lite"/>
    </source>
</evidence>
<proteinExistence type="predicted"/>
<keyword evidence="3" id="KW-1185">Reference proteome</keyword>
<sequence length="550" mass="59861">MIASLFPAWPAGFHFFFQLPSLPALSKRPRPAAWASTDLATRTSTPAHIVLCLAFRPDPPRRLGPRDASRHERSRTFPRRGDVVRLCSRGAFFRGLSPTTTVPLLARARSRYRHGRVPVVHARQQRRAPRAADLASSRPSNSRPRRSAVASSAPALCSRERLPHLDDVDEQRDGDSDPELFAAGAVPPAASARTLEPPSPSSPSSLAPSPTITAFPVPSPASQTTKPRRAMKPPSFPAFTAEPDALSIAGWLKLCENAVVGWKAMNPDAELATKTVILYAGGALQHRALAEWWMLYCDELVKLPSFEQFGARIRDEFLDANWRYDALVAFYLITQGSDSFKVFANRLKSARTMLKAAGGEFTIDETIFKNHLLIFSHPLLRLSVLAINGFDLHASKVKTLMATMSKQWDILVAAGKLNHPPRSAPSTALAASTTEPATTSSVGSASRPLSEAQHAARRAELQNAGGCFCCGLKPGDPGWTEHQASTCPTRARPGVNAVVSCFHKPDDSADEEDEHLFVPGHPAPPRAVAAVVMQSDADLFRWDSETDDDD</sequence>
<organism evidence="2 3">
    <name type="scientific">Mycena chlorophos</name>
    <name type="common">Agaric fungus</name>
    <name type="synonym">Agaricus chlorophos</name>
    <dbReference type="NCBI Taxonomy" id="658473"/>
    <lineage>
        <taxon>Eukaryota</taxon>
        <taxon>Fungi</taxon>
        <taxon>Dikarya</taxon>
        <taxon>Basidiomycota</taxon>
        <taxon>Agaricomycotina</taxon>
        <taxon>Agaricomycetes</taxon>
        <taxon>Agaricomycetidae</taxon>
        <taxon>Agaricales</taxon>
        <taxon>Marasmiineae</taxon>
        <taxon>Mycenaceae</taxon>
        <taxon>Mycena</taxon>
    </lineage>
</organism>